<evidence type="ECO:0000256" key="2">
    <source>
        <dbReference type="ARBA" id="ARBA00005581"/>
    </source>
</evidence>
<comment type="caution">
    <text evidence="8">The sequence shown here is derived from an EMBL/GenBank/DDBJ whole genome shotgun (WGS) entry which is preliminary data.</text>
</comment>
<evidence type="ECO:0000259" key="7">
    <source>
        <dbReference type="Pfam" id="PF05617"/>
    </source>
</evidence>
<keyword evidence="3" id="KW-0713">Self-incompatibility</keyword>
<comment type="similarity">
    <text evidence="2">Belongs to the plant self-incompatibility (S1) protein family.</text>
</comment>
<evidence type="ECO:0000256" key="1">
    <source>
        <dbReference type="ARBA" id="ARBA00004613"/>
    </source>
</evidence>
<dbReference type="EMBL" id="JBCGBO010000024">
    <property type="protein sequence ID" value="KAK9183244.1"/>
    <property type="molecule type" value="Genomic_DNA"/>
</dbReference>
<keyword evidence="5 6" id="KW-0732">Signal</keyword>
<feature type="signal peptide" evidence="6">
    <location>
        <begin position="1"/>
        <end position="22"/>
    </location>
</feature>
<gene>
    <name evidence="8" type="ORF">WN944_026394</name>
</gene>
<evidence type="ECO:0000256" key="4">
    <source>
        <dbReference type="ARBA" id="ARBA00022525"/>
    </source>
</evidence>
<evidence type="ECO:0000313" key="9">
    <source>
        <dbReference type="Proteomes" id="UP001428341"/>
    </source>
</evidence>
<comment type="subcellular location">
    <subcellularLocation>
        <location evidence="1">Secreted</location>
    </subcellularLocation>
</comment>
<evidence type="ECO:0000256" key="3">
    <source>
        <dbReference type="ARBA" id="ARBA00022471"/>
    </source>
</evidence>
<feature type="chain" id="PRO_5042856710" description="Prolamin-like domain-containing protein" evidence="6">
    <location>
        <begin position="23"/>
        <end position="271"/>
    </location>
</feature>
<proteinExistence type="inferred from homology"/>
<dbReference type="AlphaFoldDB" id="A0AAP0QDV9"/>
<dbReference type="PANTHER" id="PTHR35630">
    <property type="entry name" value="LEGUMINOSIN GROUP486 SECRETED PEPTIDE"/>
    <property type="match status" value="1"/>
</dbReference>
<evidence type="ECO:0000313" key="8">
    <source>
        <dbReference type="EMBL" id="KAK9183244.1"/>
    </source>
</evidence>
<keyword evidence="4" id="KW-0964">Secreted</keyword>
<dbReference type="GO" id="GO:0060320">
    <property type="term" value="P:rejection of self pollen"/>
    <property type="evidence" value="ECO:0007669"/>
    <property type="project" value="UniProtKB-KW"/>
</dbReference>
<dbReference type="InterPro" id="IPR010264">
    <property type="entry name" value="Self-incomp_S1"/>
</dbReference>
<evidence type="ECO:0000256" key="5">
    <source>
        <dbReference type="ARBA" id="ARBA00022729"/>
    </source>
</evidence>
<feature type="domain" description="Prolamin-like" evidence="7">
    <location>
        <begin position="87"/>
        <end position="126"/>
    </location>
</feature>
<reference evidence="8 9" key="1">
    <citation type="submission" date="2024-05" db="EMBL/GenBank/DDBJ databases">
        <title>Haplotype-resolved chromosome-level genome assembly of Huyou (Citrus changshanensis).</title>
        <authorList>
            <person name="Miao C."/>
            <person name="Chen W."/>
            <person name="Wu Y."/>
            <person name="Wang L."/>
            <person name="Zhao S."/>
            <person name="Grierson D."/>
            <person name="Xu C."/>
            <person name="Chen K."/>
        </authorList>
    </citation>
    <scope>NUCLEOTIDE SEQUENCE [LARGE SCALE GENOMIC DNA]</scope>
    <source>
        <strain evidence="8">01-14</strain>
        <tissue evidence="8">Leaf</tissue>
    </source>
</reference>
<dbReference type="PANTHER" id="PTHR35630:SF1">
    <property type="entry name" value="LEGUMINOSIN GROUP486 SECRETED PEPTIDE"/>
    <property type="match status" value="1"/>
</dbReference>
<sequence>MPTLSSLLLFVFITSSFKIGSSIEVHVMNALPKGSAPMEIRCNSRSTNLDAKQLKSGDDYRNDHLNNNMKPDYDLAIRLEASGGLTECWNTLMELKSCSNEIVIFFLNSQADIGPDCCRAIDIITQRIKEKYKHHSQKMTTLCHFLLFVFITSCFRIGNTIEVNDDQVTQVHVMNALPKDSAPLEIRCNSADANLDAKQLKSGDDYSWSVEEETATYFCEAFWGNKFASWHAFEPPRDANRKTVFWLINENGFFLGYDNSTWVEKSTWETE</sequence>
<organism evidence="8 9">
    <name type="scientific">Citrus x changshan-huyou</name>
    <dbReference type="NCBI Taxonomy" id="2935761"/>
    <lineage>
        <taxon>Eukaryota</taxon>
        <taxon>Viridiplantae</taxon>
        <taxon>Streptophyta</taxon>
        <taxon>Embryophyta</taxon>
        <taxon>Tracheophyta</taxon>
        <taxon>Spermatophyta</taxon>
        <taxon>Magnoliopsida</taxon>
        <taxon>eudicotyledons</taxon>
        <taxon>Gunneridae</taxon>
        <taxon>Pentapetalae</taxon>
        <taxon>rosids</taxon>
        <taxon>malvids</taxon>
        <taxon>Sapindales</taxon>
        <taxon>Rutaceae</taxon>
        <taxon>Aurantioideae</taxon>
        <taxon>Citrus</taxon>
    </lineage>
</organism>
<name>A0AAP0QDV9_9ROSI</name>
<dbReference type="GO" id="GO:0005576">
    <property type="term" value="C:extracellular region"/>
    <property type="evidence" value="ECO:0007669"/>
    <property type="project" value="UniProtKB-SubCell"/>
</dbReference>
<accession>A0AAP0QDV9</accession>
<dbReference type="InterPro" id="IPR008502">
    <property type="entry name" value="Prolamin-like"/>
</dbReference>
<dbReference type="Pfam" id="PF05617">
    <property type="entry name" value="Prolamin_like"/>
    <property type="match status" value="1"/>
</dbReference>
<evidence type="ECO:0000256" key="6">
    <source>
        <dbReference type="SAM" id="SignalP"/>
    </source>
</evidence>
<dbReference type="Pfam" id="PF05938">
    <property type="entry name" value="Self-incomp_S1"/>
    <property type="match status" value="1"/>
</dbReference>
<keyword evidence="9" id="KW-1185">Reference proteome</keyword>
<protein>
    <recommendedName>
        <fullName evidence="7">Prolamin-like domain-containing protein</fullName>
    </recommendedName>
</protein>
<dbReference type="Proteomes" id="UP001428341">
    <property type="component" value="Unassembled WGS sequence"/>
</dbReference>